<dbReference type="Gene3D" id="2.60.40.10">
    <property type="entry name" value="Immunoglobulins"/>
    <property type="match status" value="1"/>
</dbReference>
<feature type="transmembrane region" description="Helical" evidence="5">
    <location>
        <begin position="737"/>
        <end position="757"/>
    </location>
</feature>
<dbReference type="InterPro" id="IPR046846">
    <property type="entry name" value="PKAT_KLD"/>
</dbReference>
<dbReference type="PANTHER" id="PTHR11861:SF1">
    <property type="entry name" value="MELANOCYTE PROTEIN PMEL"/>
    <property type="match status" value="1"/>
</dbReference>
<dbReference type="PANTHER" id="PTHR11861">
    <property type="entry name" value="MELANOCYTE PROTEIN PMEL 17-RELATED"/>
    <property type="match status" value="1"/>
</dbReference>
<feature type="compositionally biased region" description="Basic and acidic residues" evidence="4">
    <location>
        <begin position="9"/>
        <end position="18"/>
    </location>
</feature>
<dbReference type="GO" id="GO:0042470">
    <property type="term" value="C:melanosome"/>
    <property type="evidence" value="ECO:0007669"/>
    <property type="project" value="TreeGrafter"/>
</dbReference>
<sequence>MVASWSPNDGHRRNKENFSPRQSTGYKSWNSDLYPIWKNGDSRWHDCWKGGPISLEVNNDAPTLTGAKATFYINLKFPQNQTIQADGEIVWTENCTLNGTQITAGESVYPNNTWQNGDKMFPDGRPFPRIAKRKGSKFIFVWQTLGRYQQVVDGPSSLVVVDTTDVPLGSYTMEVTVYHYRGRQKFIPIGKANSQFTIIDQIPFSVEISQISDLNDADNSFIQNRAILFGIKLHDPSLYLKDADISFSWDFGDGSGTLISRVHTVTHTYLSTGAFKPQVFLQAAIPSTVCSTANPTIGNSTPMISTITSDPSSPLSLIGSSVVTSDLIVSSVTSEPTTQEVATGNTAPPQPPTVEPVAVSTLLPDSPVPPSEQQTIIIFPSSPGDPIPVTSSTISPVTLDSDDAINAAITVSEQAINAATPVSDEAINAATPVSDEAINAATPVSDDASNAATPVSGDAINAATPVSDDAINAAIAISEQAINATTPVSDEAINAATLVSDDAINAATPVSDDAINAAIAVSEQAINAATPVSDEAINAATPVSDEAINSTTPPSDEDINAAINVSDQSTTLSATMPIPESETTTMDTNEGLIVVKRQAIEDPADNCLIYRYGTFSTTVNIVQGIESVEIVQISNVVPGSVAEMQQNAVDFTVTCQGSFPSEICTVVLDADCINPQQTDCSEVLPADECQLILRQFFNSSGTYCVNVSMTNAVSLAVASARVDVNPIAGGTPNTTEALVIVGMLLIASTIGVVAMTYRKYKEYAPLQQNPSRIHSEWIPDRAAVNIFLRNMFGRQRSKVSENSPLLHGCVV</sequence>
<dbReference type="InterPro" id="IPR035986">
    <property type="entry name" value="PKD_dom_sf"/>
</dbReference>
<dbReference type="OrthoDB" id="9939762at2759"/>
<dbReference type="Pfam" id="PF20433">
    <property type="entry name" value="PKAT_KLD"/>
    <property type="match status" value="1"/>
</dbReference>
<keyword evidence="5" id="KW-1133">Transmembrane helix</keyword>
<dbReference type="Proteomes" id="UP000287033">
    <property type="component" value="Unassembled WGS sequence"/>
</dbReference>
<dbReference type="FunFam" id="2.60.40.10:FF:001512">
    <property type="entry name" value="Premelanosome protein a"/>
    <property type="match status" value="1"/>
</dbReference>
<evidence type="ECO:0000313" key="8">
    <source>
        <dbReference type="Proteomes" id="UP000287033"/>
    </source>
</evidence>
<dbReference type="STRING" id="137246.A0A401STZ8"/>
<accession>A0A401STZ8</accession>
<dbReference type="SUPFAM" id="SSF49299">
    <property type="entry name" value="PKD domain"/>
    <property type="match status" value="1"/>
</dbReference>
<dbReference type="OMA" id="RDQDWLG"/>
<evidence type="ECO:0000256" key="5">
    <source>
        <dbReference type="SAM" id="Phobius"/>
    </source>
</evidence>
<dbReference type="CDD" id="cd00146">
    <property type="entry name" value="PKD"/>
    <property type="match status" value="1"/>
</dbReference>
<dbReference type="GO" id="GO:0032438">
    <property type="term" value="P:melanosome organization"/>
    <property type="evidence" value="ECO:0007669"/>
    <property type="project" value="TreeGrafter"/>
</dbReference>
<evidence type="ECO:0000256" key="2">
    <source>
        <dbReference type="ARBA" id="ARBA00023180"/>
    </source>
</evidence>
<dbReference type="InterPro" id="IPR059017">
    <property type="entry name" value="PMEL_NMB_N"/>
</dbReference>
<comment type="similarity">
    <text evidence="3">Belongs to the PMEL/NMB family.</text>
</comment>
<organism evidence="7 8">
    <name type="scientific">Chiloscyllium punctatum</name>
    <name type="common">Brownbanded bambooshark</name>
    <name type="synonym">Hemiscyllium punctatum</name>
    <dbReference type="NCBI Taxonomy" id="137246"/>
    <lineage>
        <taxon>Eukaryota</taxon>
        <taxon>Metazoa</taxon>
        <taxon>Chordata</taxon>
        <taxon>Craniata</taxon>
        <taxon>Vertebrata</taxon>
        <taxon>Chondrichthyes</taxon>
        <taxon>Elasmobranchii</taxon>
        <taxon>Galeomorphii</taxon>
        <taxon>Galeoidea</taxon>
        <taxon>Orectolobiformes</taxon>
        <taxon>Hemiscylliidae</taxon>
        <taxon>Chiloscyllium</taxon>
    </lineage>
</organism>
<feature type="region of interest" description="Disordered" evidence="4">
    <location>
        <begin position="1"/>
        <end position="23"/>
    </location>
</feature>
<dbReference type="InterPro" id="IPR045219">
    <property type="entry name" value="PKAT"/>
</dbReference>
<name>A0A401STZ8_CHIPU</name>
<feature type="compositionally biased region" description="Polar residues" evidence="4">
    <location>
        <begin position="334"/>
        <end position="347"/>
    </location>
</feature>
<keyword evidence="8" id="KW-1185">Reference proteome</keyword>
<evidence type="ECO:0000313" key="7">
    <source>
        <dbReference type="EMBL" id="GCC33852.1"/>
    </source>
</evidence>
<protein>
    <recommendedName>
        <fullName evidence="6">PKD domain-containing protein</fullName>
    </recommendedName>
</protein>
<dbReference type="AlphaFoldDB" id="A0A401STZ8"/>
<reference evidence="7 8" key="1">
    <citation type="journal article" date="2018" name="Nat. Ecol. Evol.">
        <title>Shark genomes provide insights into elasmobranch evolution and the origin of vertebrates.</title>
        <authorList>
            <person name="Hara Y"/>
            <person name="Yamaguchi K"/>
            <person name="Onimaru K"/>
            <person name="Kadota M"/>
            <person name="Koyanagi M"/>
            <person name="Keeley SD"/>
            <person name="Tatsumi K"/>
            <person name="Tanaka K"/>
            <person name="Motone F"/>
            <person name="Kageyama Y"/>
            <person name="Nozu R"/>
            <person name="Adachi N"/>
            <person name="Nishimura O"/>
            <person name="Nakagawa R"/>
            <person name="Tanegashima C"/>
            <person name="Kiyatake I"/>
            <person name="Matsumoto R"/>
            <person name="Murakumo K"/>
            <person name="Nishida K"/>
            <person name="Terakita A"/>
            <person name="Kuratani S"/>
            <person name="Sato K"/>
            <person name="Hyodo S Kuraku.S."/>
        </authorList>
    </citation>
    <scope>NUCLEOTIDE SEQUENCE [LARGE SCALE GENOMIC DNA]</scope>
</reference>
<evidence type="ECO:0000256" key="4">
    <source>
        <dbReference type="SAM" id="MobiDB-lite"/>
    </source>
</evidence>
<gene>
    <name evidence="7" type="ORF">chiPu_0012323</name>
</gene>
<keyword evidence="5" id="KW-0472">Membrane</keyword>
<evidence type="ECO:0000256" key="1">
    <source>
        <dbReference type="ARBA" id="ARBA00022729"/>
    </source>
</evidence>
<evidence type="ECO:0000259" key="6">
    <source>
        <dbReference type="PROSITE" id="PS50093"/>
    </source>
</evidence>
<comment type="caution">
    <text evidence="7">The sequence shown here is derived from an EMBL/GenBank/DDBJ whole genome shotgun (WGS) entry which is preliminary data.</text>
</comment>
<dbReference type="InterPro" id="IPR013783">
    <property type="entry name" value="Ig-like_fold"/>
</dbReference>
<dbReference type="InterPro" id="IPR022409">
    <property type="entry name" value="PKD/Chitinase_dom"/>
</dbReference>
<dbReference type="GO" id="GO:0005886">
    <property type="term" value="C:plasma membrane"/>
    <property type="evidence" value="ECO:0007669"/>
    <property type="project" value="TreeGrafter"/>
</dbReference>
<dbReference type="InterPro" id="IPR000601">
    <property type="entry name" value="PKD_dom"/>
</dbReference>
<dbReference type="Pfam" id="PF26141">
    <property type="entry name" value="PMEL_NMB_N"/>
    <property type="match status" value="1"/>
</dbReference>
<feature type="domain" description="PKD" evidence="6">
    <location>
        <begin position="244"/>
        <end position="275"/>
    </location>
</feature>
<dbReference type="EMBL" id="BEZZ01000548">
    <property type="protein sequence ID" value="GCC33852.1"/>
    <property type="molecule type" value="Genomic_DNA"/>
</dbReference>
<dbReference type="Pfam" id="PF00801">
    <property type="entry name" value="PKD"/>
    <property type="match status" value="1"/>
</dbReference>
<keyword evidence="1" id="KW-0732">Signal</keyword>
<keyword evidence="2" id="KW-0325">Glycoprotein</keyword>
<dbReference type="SMART" id="SM00089">
    <property type="entry name" value="PKD"/>
    <property type="match status" value="1"/>
</dbReference>
<feature type="region of interest" description="Disordered" evidence="4">
    <location>
        <begin position="334"/>
        <end position="354"/>
    </location>
</feature>
<proteinExistence type="inferred from homology"/>
<keyword evidence="5" id="KW-0812">Transmembrane</keyword>
<dbReference type="PROSITE" id="PS50093">
    <property type="entry name" value="PKD"/>
    <property type="match status" value="1"/>
</dbReference>
<evidence type="ECO:0000256" key="3">
    <source>
        <dbReference type="ARBA" id="ARBA00025776"/>
    </source>
</evidence>